<dbReference type="CDD" id="cd09876">
    <property type="entry name" value="PIN_Nob1-like"/>
    <property type="match status" value="1"/>
</dbReference>
<organism evidence="5">
    <name type="scientific">Ignisphaera aggregans</name>
    <dbReference type="NCBI Taxonomy" id="334771"/>
    <lineage>
        <taxon>Archaea</taxon>
        <taxon>Thermoproteota</taxon>
        <taxon>Thermoprotei</taxon>
        <taxon>Desulfurococcales</taxon>
        <taxon>Desulfurococcaceae</taxon>
        <taxon>Ignisphaera</taxon>
    </lineage>
</organism>
<dbReference type="SUPFAM" id="SSF88723">
    <property type="entry name" value="PIN domain-like"/>
    <property type="match status" value="1"/>
</dbReference>
<dbReference type="Pfam" id="PF17146">
    <property type="entry name" value="PIN_6"/>
    <property type="match status" value="1"/>
</dbReference>
<feature type="domain" description="Ribonuclease PIN" evidence="4">
    <location>
        <begin position="24"/>
        <end position="110"/>
    </location>
</feature>
<keyword evidence="3" id="KW-0378">Hydrolase</keyword>
<proteinExistence type="predicted"/>
<sequence>MYALEGSTRSGGYGRASSRPVVYIFDTAAFLSALQLYIYGGEIVAPPAVVQEVKDSESVSRLEIALTVDRFRVEEPSRQSVEKAMRAALSIGLSDKLSQADLEVVALALEYRSRGYRPVVFTDDYDVQRVLKSVGIEYKPVKNLGIDKR</sequence>
<keyword evidence="2" id="KW-0479">Metal-binding</keyword>
<accession>A0A7C2VA19</accession>
<evidence type="ECO:0000256" key="3">
    <source>
        <dbReference type="ARBA" id="ARBA00022801"/>
    </source>
</evidence>
<dbReference type="PANTHER" id="PTHR12814:SF2">
    <property type="entry name" value="RNA-BINDING PROTEIN NOB1"/>
    <property type="match status" value="1"/>
</dbReference>
<evidence type="ECO:0000259" key="4">
    <source>
        <dbReference type="Pfam" id="PF17146"/>
    </source>
</evidence>
<dbReference type="GO" id="GO:0004521">
    <property type="term" value="F:RNA endonuclease activity"/>
    <property type="evidence" value="ECO:0007669"/>
    <property type="project" value="TreeGrafter"/>
</dbReference>
<keyword evidence="1" id="KW-0540">Nuclease</keyword>
<dbReference type="InterPro" id="IPR033411">
    <property type="entry name" value="Ribonuclease_PIN"/>
</dbReference>
<name>A0A7C2VA19_9CREN</name>
<comment type="caution">
    <text evidence="5">The sequence shown here is derived from an EMBL/GenBank/DDBJ whole genome shotgun (WGS) entry which is preliminary data.</text>
</comment>
<evidence type="ECO:0000313" key="5">
    <source>
        <dbReference type="EMBL" id="HEW53552.1"/>
    </source>
</evidence>
<dbReference type="GO" id="GO:0003677">
    <property type="term" value="F:DNA binding"/>
    <property type="evidence" value="ECO:0007669"/>
    <property type="project" value="UniProtKB-KW"/>
</dbReference>
<dbReference type="InterPro" id="IPR039907">
    <property type="entry name" value="NOB1"/>
</dbReference>
<gene>
    <name evidence="5" type="ORF">ENO77_05305</name>
</gene>
<keyword evidence="5" id="KW-0238">DNA-binding</keyword>
<evidence type="ECO:0000256" key="1">
    <source>
        <dbReference type="ARBA" id="ARBA00022722"/>
    </source>
</evidence>
<evidence type="ECO:0000256" key="2">
    <source>
        <dbReference type="ARBA" id="ARBA00022723"/>
    </source>
</evidence>
<dbReference type="PANTHER" id="PTHR12814">
    <property type="entry name" value="RNA-BINDING PROTEIN NOB1"/>
    <property type="match status" value="1"/>
</dbReference>
<reference evidence="5" key="1">
    <citation type="journal article" date="2020" name="mSystems">
        <title>Genome- and Community-Level Interaction Insights into Carbon Utilization and Element Cycling Functions of Hydrothermarchaeota in Hydrothermal Sediment.</title>
        <authorList>
            <person name="Zhou Z."/>
            <person name="Liu Y."/>
            <person name="Xu W."/>
            <person name="Pan J."/>
            <person name="Luo Z.H."/>
            <person name="Li M."/>
        </authorList>
    </citation>
    <scope>NUCLEOTIDE SEQUENCE [LARGE SCALE GENOMIC DNA]</scope>
    <source>
        <strain evidence="5">SpSt-16</strain>
    </source>
</reference>
<dbReference type="Gene3D" id="3.40.50.1010">
    <property type="entry name" value="5'-nuclease"/>
    <property type="match status" value="1"/>
</dbReference>
<dbReference type="GO" id="GO:0016787">
    <property type="term" value="F:hydrolase activity"/>
    <property type="evidence" value="ECO:0007669"/>
    <property type="project" value="UniProtKB-KW"/>
</dbReference>
<dbReference type="EMBL" id="DSGT01000015">
    <property type="protein sequence ID" value="HEW53552.1"/>
    <property type="molecule type" value="Genomic_DNA"/>
</dbReference>
<dbReference type="GO" id="GO:0030490">
    <property type="term" value="P:maturation of SSU-rRNA"/>
    <property type="evidence" value="ECO:0007669"/>
    <property type="project" value="TreeGrafter"/>
</dbReference>
<protein>
    <submittedName>
        <fullName evidence="5">DNA-binding protein</fullName>
    </submittedName>
</protein>
<dbReference type="AlphaFoldDB" id="A0A7C2VA19"/>
<dbReference type="InterPro" id="IPR029060">
    <property type="entry name" value="PIN-like_dom_sf"/>
</dbReference>
<dbReference type="GO" id="GO:0030688">
    <property type="term" value="C:preribosome, small subunit precursor"/>
    <property type="evidence" value="ECO:0007669"/>
    <property type="project" value="TreeGrafter"/>
</dbReference>
<dbReference type="GO" id="GO:0046872">
    <property type="term" value="F:metal ion binding"/>
    <property type="evidence" value="ECO:0007669"/>
    <property type="project" value="UniProtKB-KW"/>
</dbReference>